<keyword evidence="3" id="KW-0732">Signal</keyword>
<evidence type="ECO:0000256" key="1">
    <source>
        <dbReference type="SAM" id="MobiDB-lite"/>
    </source>
</evidence>
<feature type="transmembrane region" description="Helical" evidence="2">
    <location>
        <begin position="248"/>
        <end position="270"/>
    </location>
</feature>
<gene>
    <name evidence="4" type="ORF">CSHISOI_03103</name>
</gene>
<proteinExistence type="predicted"/>
<keyword evidence="2" id="KW-0812">Transmembrane</keyword>
<feature type="region of interest" description="Disordered" evidence="1">
    <location>
        <begin position="279"/>
        <end position="318"/>
    </location>
</feature>
<evidence type="ECO:0000256" key="3">
    <source>
        <dbReference type="SAM" id="SignalP"/>
    </source>
</evidence>
<organism evidence="4 5">
    <name type="scientific">Colletotrichum shisoi</name>
    <dbReference type="NCBI Taxonomy" id="2078593"/>
    <lineage>
        <taxon>Eukaryota</taxon>
        <taxon>Fungi</taxon>
        <taxon>Dikarya</taxon>
        <taxon>Ascomycota</taxon>
        <taxon>Pezizomycotina</taxon>
        <taxon>Sordariomycetes</taxon>
        <taxon>Hypocreomycetidae</taxon>
        <taxon>Glomerellales</taxon>
        <taxon>Glomerellaceae</taxon>
        <taxon>Colletotrichum</taxon>
        <taxon>Colletotrichum destructivum species complex</taxon>
    </lineage>
</organism>
<feature type="compositionally biased region" description="Polar residues" evidence="1">
    <location>
        <begin position="417"/>
        <end position="439"/>
    </location>
</feature>
<evidence type="ECO:0000256" key="2">
    <source>
        <dbReference type="SAM" id="Phobius"/>
    </source>
</evidence>
<protein>
    <submittedName>
        <fullName evidence="4">Uncharacterized protein</fullName>
    </submittedName>
</protein>
<reference evidence="4 5" key="1">
    <citation type="journal article" date="2019" name="Sci. Rep.">
        <title>Colletotrichum shisoi sp. nov., an anthracnose pathogen of Perilla frutescens in Japan: molecular phylogenetic, morphological and genomic evidence.</title>
        <authorList>
            <person name="Gan P."/>
            <person name="Tsushima A."/>
            <person name="Hiroyama R."/>
            <person name="Narusaka M."/>
            <person name="Takano Y."/>
            <person name="Narusaka Y."/>
            <person name="Kawaradani M."/>
            <person name="Damm U."/>
            <person name="Shirasu K."/>
        </authorList>
    </citation>
    <scope>NUCLEOTIDE SEQUENCE [LARGE SCALE GENOMIC DNA]</scope>
    <source>
        <strain evidence="4 5">PG-2018a</strain>
    </source>
</reference>
<feature type="chain" id="PRO_5024801550" evidence="3">
    <location>
        <begin position="17"/>
        <end position="451"/>
    </location>
</feature>
<name>A0A5Q4C157_9PEZI</name>
<accession>A0A5Q4C157</accession>
<evidence type="ECO:0000313" key="5">
    <source>
        <dbReference type="Proteomes" id="UP000326340"/>
    </source>
</evidence>
<evidence type="ECO:0000313" key="4">
    <source>
        <dbReference type="EMBL" id="TQN72367.1"/>
    </source>
</evidence>
<dbReference type="EMBL" id="PUHP01000178">
    <property type="protein sequence ID" value="TQN72367.1"/>
    <property type="molecule type" value="Genomic_DNA"/>
</dbReference>
<keyword evidence="2" id="KW-0472">Membrane</keyword>
<keyword evidence="2" id="KW-1133">Transmembrane helix</keyword>
<feature type="region of interest" description="Disordered" evidence="1">
    <location>
        <begin position="411"/>
        <end position="451"/>
    </location>
</feature>
<dbReference type="Proteomes" id="UP000326340">
    <property type="component" value="Unassembled WGS sequence"/>
</dbReference>
<sequence length="451" mass="45587">MKALAVAALAVGASAAARQRYAAVDMSPAAGALVPRFFIDAPKLAVRDGGICRPNWHSCVDIGHPEICCANTNYCYVKPDNTAWCCSIGSKCDSNCEATAYQCPTTVTRAVSETIMGGAVVSTSLTTAVSSACCGRACPSISAFRCEAQFGGGCCAYGQTCVSGGSCMSTVPATTSSADVTGLLTPADPGCTATTQHACNDGKGGCCDNLERCTIVSGTAACAAGSPTATDVRIVDGGSGELSAGAKAGIGVGVSVVGFALAGFLAWFCFIKRRRRGTTTASMSRRSGRGGRGGGSERPGRSARAMSEITSGSRTTARRGATQDYFGPTAVTGPYTETETVAFDKAAGSPGRGGGRGVPLQAHSPSDVVAPVEIDSVGVKSGGYGHGVAAVPAAATEAEATPHTTQRRYELYGSELASPSSQGMPSPSLMTPRSVTSVSFLDRSPGPPSER</sequence>
<dbReference type="AlphaFoldDB" id="A0A5Q4C157"/>
<dbReference type="OrthoDB" id="4499262at2759"/>
<comment type="caution">
    <text evidence="4">The sequence shown here is derived from an EMBL/GenBank/DDBJ whole genome shotgun (WGS) entry which is preliminary data.</text>
</comment>
<feature type="signal peptide" evidence="3">
    <location>
        <begin position="1"/>
        <end position="16"/>
    </location>
</feature>
<keyword evidence="5" id="KW-1185">Reference proteome</keyword>